<sequence length="83" mass="9231">MSEYLLDSNIIIDFLIGRKKAIESLGEIKKIDHFPATSALCIAEVQIGVKGGEEEATNKFLESLKVYDLTRAIANQAGEYIRE</sequence>
<protein>
    <recommendedName>
        <fullName evidence="1">PIN domain-containing protein</fullName>
    </recommendedName>
</protein>
<dbReference type="InterPro" id="IPR029060">
    <property type="entry name" value="PIN-like_dom_sf"/>
</dbReference>
<organism evidence="2">
    <name type="scientific">marine sediment metagenome</name>
    <dbReference type="NCBI Taxonomy" id="412755"/>
    <lineage>
        <taxon>unclassified sequences</taxon>
        <taxon>metagenomes</taxon>
        <taxon>ecological metagenomes</taxon>
    </lineage>
</organism>
<dbReference type="InterPro" id="IPR002716">
    <property type="entry name" value="PIN_dom"/>
</dbReference>
<name>X1FNU1_9ZZZZ</name>
<reference evidence="2" key="1">
    <citation type="journal article" date="2014" name="Front. Microbiol.">
        <title>High frequency of phylogenetically diverse reductive dehalogenase-homologous genes in deep subseafloor sedimentary metagenomes.</title>
        <authorList>
            <person name="Kawai M."/>
            <person name="Futagami T."/>
            <person name="Toyoda A."/>
            <person name="Takaki Y."/>
            <person name="Nishi S."/>
            <person name="Hori S."/>
            <person name="Arai W."/>
            <person name="Tsubouchi T."/>
            <person name="Morono Y."/>
            <person name="Uchiyama I."/>
            <person name="Ito T."/>
            <person name="Fujiyama A."/>
            <person name="Inagaki F."/>
            <person name="Takami H."/>
        </authorList>
    </citation>
    <scope>NUCLEOTIDE SEQUENCE</scope>
    <source>
        <strain evidence="2">Expedition CK06-06</strain>
    </source>
</reference>
<proteinExistence type="predicted"/>
<comment type="caution">
    <text evidence="2">The sequence shown here is derived from an EMBL/GenBank/DDBJ whole genome shotgun (WGS) entry which is preliminary data.</text>
</comment>
<gene>
    <name evidence="2" type="ORF">S03H2_03702</name>
</gene>
<evidence type="ECO:0000259" key="1">
    <source>
        <dbReference type="Pfam" id="PF01850"/>
    </source>
</evidence>
<dbReference type="SUPFAM" id="SSF88723">
    <property type="entry name" value="PIN domain-like"/>
    <property type="match status" value="1"/>
</dbReference>
<dbReference type="Gene3D" id="3.40.50.1010">
    <property type="entry name" value="5'-nuclease"/>
    <property type="match status" value="1"/>
</dbReference>
<evidence type="ECO:0000313" key="2">
    <source>
        <dbReference type="EMBL" id="GAH31014.1"/>
    </source>
</evidence>
<feature type="non-terminal residue" evidence="2">
    <location>
        <position position="83"/>
    </location>
</feature>
<dbReference type="Pfam" id="PF01850">
    <property type="entry name" value="PIN"/>
    <property type="match status" value="1"/>
</dbReference>
<feature type="domain" description="PIN" evidence="1">
    <location>
        <begin position="4"/>
        <end position="82"/>
    </location>
</feature>
<dbReference type="AlphaFoldDB" id="X1FNU1"/>
<dbReference type="EMBL" id="BARU01001397">
    <property type="protein sequence ID" value="GAH31014.1"/>
    <property type="molecule type" value="Genomic_DNA"/>
</dbReference>
<accession>X1FNU1</accession>